<protein>
    <recommendedName>
        <fullName evidence="7">ESAT-6 protein secretion system EspG family protein</fullName>
    </recommendedName>
</protein>
<dbReference type="InterPro" id="IPR025734">
    <property type="entry name" value="EspG"/>
</dbReference>
<comment type="similarity">
    <text evidence="2">Belongs to the EspG family.</text>
</comment>
<sequence length="250" mass="26700">MATGIVCSFAELDALGEALRINVRRFPFTIGHHGSTREERLAVVAAVHRSLTARDLVRGDEFAPELVEPLRLFAGGRAAVALVGTSGDSRPVALAVRDRRAGVLAVQHGESVEFQPRHPDTVVRALVDLLPAVRPGPGSSVTVTDTSAPIRPVDEDFSEFRFTTRLKPAAPSSRAVVEEILRRPRLGAGYFTAVTSNGTDLGTVGYLDTDVGRYAVIPGAERNGPPSATYTPADQATLSRRLTRLLDSPG</sequence>
<dbReference type="AlphaFoldDB" id="A0A841CPI7"/>
<evidence type="ECO:0000256" key="2">
    <source>
        <dbReference type="ARBA" id="ARBA00006411"/>
    </source>
</evidence>
<gene>
    <name evidence="5" type="ORF">FHS29_006965</name>
</gene>
<organism evidence="5 6">
    <name type="scientific">Saccharothrix tamanrassetensis</name>
    <dbReference type="NCBI Taxonomy" id="1051531"/>
    <lineage>
        <taxon>Bacteria</taxon>
        <taxon>Bacillati</taxon>
        <taxon>Actinomycetota</taxon>
        <taxon>Actinomycetes</taxon>
        <taxon>Pseudonocardiales</taxon>
        <taxon>Pseudonocardiaceae</taxon>
        <taxon>Saccharothrix</taxon>
    </lineage>
</organism>
<evidence type="ECO:0000313" key="5">
    <source>
        <dbReference type="EMBL" id="MBB5960342.1"/>
    </source>
</evidence>
<dbReference type="EMBL" id="JACHJN010000015">
    <property type="protein sequence ID" value="MBB5960342.1"/>
    <property type="molecule type" value="Genomic_DNA"/>
</dbReference>
<keyword evidence="6" id="KW-1185">Reference proteome</keyword>
<evidence type="ECO:0000256" key="4">
    <source>
        <dbReference type="ARBA" id="ARBA00023186"/>
    </source>
</evidence>
<accession>A0A841CPI7</accession>
<evidence type="ECO:0008006" key="7">
    <source>
        <dbReference type="Google" id="ProtNLM"/>
    </source>
</evidence>
<evidence type="ECO:0000256" key="3">
    <source>
        <dbReference type="ARBA" id="ARBA00022490"/>
    </source>
</evidence>
<keyword evidence="4" id="KW-0143">Chaperone</keyword>
<proteinExistence type="inferred from homology"/>
<reference evidence="5 6" key="1">
    <citation type="submission" date="2020-08" db="EMBL/GenBank/DDBJ databases">
        <title>Genomic Encyclopedia of Type Strains, Phase III (KMG-III): the genomes of soil and plant-associated and newly described type strains.</title>
        <authorList>
            <person name="Whitman W."/>
        </authorList>
    </citation>
    <scope>NUCLEOTIDE SEQUENCE [LARGE SCALE GENOMIC DNA]</scope>
    <source>
        <strain evidence="5 6">CECT 8640</strain>
    </source>
</reference>
<keyword evidence="3" id="KW-0963">Cytoplasm</keyword>
<name>A0A841CPI7_9PSEU</name>
<dbReference type="Pfam" id="PF14011">
    <property type="entry name" value="ESX-1_EspG"/>
    <property type="match status" value="1"/>
</dbReference>
<evidence type="ECO:0000313" key="6">
    <source>
        <dbReference type="Proteomes" id="UP000547510"/>
    </source>
</evidence>
<comment type="subcellular location">
    <subcellularLocation>
        <location evidence="1">Cytoplasm</location>
    </subcellularLocation>
</comment>
<evidence type="ECO:0000256" key="1">
    <source>
        <dbReference type="ARBA" id="ARBA00004496"/>
    </source>
</evidence>
<comment type="caution">
    <text evidence="5">The sequence shown here is derived from an EMBL/GenBank/DDBJ whole genome shotgun (WGS) entry which is preliminary data.</text>
</comment>
<dbReference type="Proteomes" id="UP000547510">
    <property type="component" value="Unassembled WGS sequence"/>
</dbReference>
<dbReference type="RefSeq" id="WP_184698468.1">
    <property type="nucleotide sequence ID" value="NZ_JACHJN010000015.1"/>
</dbReference>